<dbReference type="Proteomes" id="UP000722791">
    <property type="component" value="Unassembled WGS sequence"/>
</dbReference>
<protein>
    <submittedName>
        <fullName evidence="2">Uncharacterized protein</fullName>
    </submittedName>
</protein>
<proteinExistence type="predicted"/>
<evidence type="ECO:0000256" key="1">
    <source>
        <dbReference type="SAM" id="MobiDB-lite"/>
    </source>
</evidence>
<reference evidence="2" key="1">
    <citation type="journal article" date="2021" name="Proc. Natl. Acad. Sci. U.S.A.">
        <title>Three genomes in the algal genus Volvox reveal the fate of a haploid sex-determining region after a transition to homothallism.</title>
        <authorList>
            <person name="Yamamoto K."/>
            <person name="Hamaji T."/>
            <person name="Kawai-Toyooka H."/>
            <person name="Matsuzaki R."/>
            <person name="Takahashi F."/>
            <person name="Nishimura Y."/>
            <person name="Kawachi M."/>
            <person name="Noguchi H."/>
            <person name="Minakuchi Y."/>
            <person name="Umen J.G."/>
            <person name="Toyoda A."/>
            <person name="Nozaki H."/>
        </authorList>
    </citation>
    <scope>NUCLEOTIDE SEQUENCE</scope>
    <source>
        <strain evidence="2">NIES-3785</strain>
    </source>
</reference>
<comment type="caution">
    <text evidence="2">The sequence shown here is derived from an EMBL/GenBank/DDBJ whole genome shotgun (WGS) entry which is preliminary data.</text>
</comment>
<dbReference type="AlphaFoldDB" id="A0A8J4LNZ2"/>
<sequence>MGLIEDTGYDNKAVRAAAYAVGIHSLPNAVQRPLLPRTGRNPPPPPLRTAEAPDASTCCCNPPCSGHFVYSGALRFGRHLFGSASFHSFTHPLPPDYLVPSAPHQHPPPASRSPTYRCTRKRTLQFGLGQAVQAL</sequence>
<gene>
    <name evidence="2" type="ORF">Vretimale_8162</name>
</gene>
<organism evidence="2 3">
    <name type="scientific">Volvox reticuliferus</name>
    <dbReference type="NCBI Taxonomy" id="1737510"/>
    <lineage>
        <taxon>Eukaryota</taxon>
        <taxon>Viridiplantae</taxon>
        <taxon>Chlorophyta</taxon>
        <taxon>core chlorophytes</taxon>
        <taxon>Chlorophyceae</taxon>
        <taxon>CS clade</taxon>
        <taxon>Chlamydomonadales</taxon>
        <taxon>Volvocaceae</taxon>
        <taxon>Volvox</taxon>
    </lineage>
</organism>
<evidence type="ECO:0000313" key="3">
    <source>
        <dbReference type="Proteomes" id="UP000722791"/>
    </source>
</evidence>
<dbReference type="EMBL" id="BNCQ01000014">
    <property type="protein sequence ID" value="GIM03435.1"/>
    <property type="molecule type" value="Genomic_DNA"/>
</dbReference>
<feature type="region of interest" description="Disordered" evidence="1">
    <location>
        <begin position="98"/>
        <end position="117"/>
    </location>
</feature>
<feature type="region of interest" description="Disordered" evidence="1">
    <location>
        <begin position="32"/>
        <end position="52"/>
    </location>
</feature>
<evidence type="ECO:0000313" key="2">
    <source>
        <dbReference type="EMBL" id="GIM03435.1"/>
    </source>
</evidence>
<accession>A0A8J4LNZ2</accession>
<name>A0A8J4LNZ2_9CHLO</name>